<gene>
    <name evidence="2" type="ORF">CIB84_013932</name>
</gene>
<dbReference type="PANTHER" id="PTHR35970">
    <property type="entry name" value="SODIUM CHANNEL AND CLATHRIN LINKER 1"/>
    <property type="match status" value="1"/>
</dbReference>
<keyword evidence="1" id="KW-0175">Coiled coil</keyword>
<keyword evidence="3" id="KW-1185">Reference proteome</keyword>
<proteinExistence type="predicted"/>
<accession>A0A2P4SDY8</accession>
<dbReference type="InterPro" id="IPR038911">
    <property type="entry name" value="SCLT1"/>
</dbReference>
<protein>
    <submittedName>
        <fullName evidence="2">Uncharacterized protein</fullName>
    </submittedName>
</protein>
<dbReference type="GO" id="GO:0005814">
    <property type="term" value="C:centriole"/>
    <property type="evidence" value="ECO:0007669"/>
    <property type="project" value="TreeGrafter"/>
</dbReference>
<comment type="caution">
    <text evidence="2">The sequence shown here is derived from an EMBL/GenBank/DDBJ whole genome shotgun (WGS) entry which is preliminary data.</text>
</comment>
<name>A0A2P4SDY8_BAMTH</name>
<organism evidence="2 3">
    <name type="scientific">Bambusicola thoracicus</name>
    <name type="common">Chinese bamboo-partridge</name>
    <name type="synonym">Perdix thoracica</name>
    <dbReference type="NCBI Taxonomy" id="9083"/>
    <lineage>
        <taxon>Eukaryota</taxon>
        <taxon>Metazoa</taxon>
        <taxon>Chordata</taxon>
        <taxon>Craniata</taxon>
        <taxon>Vertebrata</taxon>
        <taxon>Euteleostomi</taxon>
        <taxon>Archelosauria</taxon>
        <taxon>Archosauria</taxon>
        <taxon>Dinosauria</taxon>
        <taxon>Saurischia</taxon>
        <taxon>Theropoda</taxon>
        <taxon>Coelurosauria</taxon>
        <taxon>Aves</taxon>
        <taxon>Neognathae</taxon>
        <taxon>Galloanserae</taxon>
        <taxon>Galliformes</taxon>
        <taxon>Phasianidae</taxon>
        <taxon>Perdicinae</taxon>
        <taxon>Bambusicola</taxon>
    </lineage>
</organism>
<evidence type="ECO:0000313" key="3">
    <source>
        <dbReference type="Proteomes" id="UP000237246"/>
    </source>
</evidence>
<dbReference type="GO" id="GO:0060271">
    <property type="term" value="P:cilium assembly"/>
    <property type="evidence" value="ECO:0007669"/>
    <property type="project" value="TreeGrafter"/>
</dbReference>
<dbReference type="AlphaFoldDB" id="A0A2P4SDY8"/>
<dbReference type="Proteomes" id="UP000237246">
    <property type="component" value="Unassembled WGS sequence"/>
</dbReference>
<feature type="coiled-coil region" evidence="1">
    <location>
        <begin position="17"/>
        <end position="120"/>
    </location>
</feature>
<feature type="non-terminal residue" evidence="2">
    <location>
        <position position="132"/>
    </location>
</feature>
<evidence type="ECO:0000313" key="2">
    <source>
        <dbReference type="EMBL" id="POI22322.1"/>
    </source>
</evidence>
<dbReference type="OrthoDB" id="551053at2759"/>
<dbReference type="EMBL" id="PPHD01059300">
    <property type="protein sequence ID" value="POI22322.1"/>
    <property type="molecule type" value="Genomic_DNA"/>
</dbReference>
<dbReference type="PANTHER" id="PTHR35970:SF1">
    <property type="entry name" value="SODIUM CHANNEL AND CLATHRIN LINKER 1"/>
    <property type="match status" value="1"/>
</dbReference>
<dbReference type="GO" id="GO:0045162">
    <property type="term" value="P:clustering of voltage-gated sodium channels"/>
    <property type="evidence" value="ECO:0007669"/>
    <property type="project" value="InterPro"/>
</dbReference>
<reference evidence="2 3" key="1">
    <citation type="submission" date="2018-01" db="EMBL/GenBank/DDBJ databases">
        <title>Comparison of the Chinese Bamboo Partridge and Red Junglefowl genome sequences highlights the importance of demography in genome evolution.</title>
        <authorList>
            <person name="Tiley G.P."/>
            <person name="Kimball R.T."/>
            <person name="Braun E.L."/>
            <person name="Burleigh J.G."/>
        </authorList>
    </citation>
    <scope>NUCLEOTIDE SEQUENCE [LARGE SCALE GENOMIC DNA]</scope>
    <source>
        <strain evidence="2">RTK389</strain>
        <tissue evidence="2">Blood</tissue>
    </source>
</reference>
<evidence type="ECO:0000256" key="1">
    <source>
        <dbReference type="SAM" id="Coils"/>
    </source>
</evidence>
<sequence>MKQMSLITKSVEYEKCLEEMREQLQMYQVQMSEMRQKFEQVTTENRRLHTELKEALEMQLDALPFVPLGTAIPADEEILRNLQEQLQLTNQEKEQAIELWQTVSQELDQLQQQYQEHMTQTQIHMAERLKQQ</sequence>